<protein>
    <submittedName>
        <fullName evidence="2">NACHT domain-containing protein</fullName>
    </submittedName>
</protein>
<dbReference type="Proteomes" id="UP001551176">
    <property type="component" value="Unassembled WGS sequence"/>
</dbReference>
<name>A0ABV3BKP4_9ACTN</name>
<evidence type="ECO:0000313" key="2">
    <source>
        <dbReference type="EMBL" id="MEU6821562.1"/>
    </source>
</evidence>
<feature type="domain" description="NACHT" evidence="1">
    <location>
        <begin position="3"/>
        <end position="164"/>
    </location>
</feature>
<dbReference type="RefSeq" id="WP_359347853.1">
    <property type="nucleotide sequence ID" value="NZ_JBEYXV010000006.1"/>
</dbReference>
<comment type="caution">
    <text evidence="2">The sequence shown here is derived from an EMBL/GenBank/DDBJ whole genome shotgun (WGS) entry which is preliminary data.</text>
</comment>
<keyword evidence="3" id="KW-1185">Reference proteome</keyword>
<dbReference type="InterPro" id="IPR007111">
    <property type="entry name" value="NACHT_NTPase"/>
</dbReference>
<organism evidence="2 3">
    <name type="scientific">Streptomyces atriruber</name>
    <dbReference type="NCBI Taxonomy" id="545121"/>
    <lineage>
        <taxon>Bacteria</taxon>
        <taxon>Bacillati</taxon>
        <taxon>Actinomycetota</taxon>
        <taxon>Actinomycetes</taxon>
        <taxon>Kitasatosporales</taxon>
        <taxon>Streptomycetaceae</taxon>
        <taxon>Streptomyces</taxon>
    </lineage>
</organism>
<proteinExistence type="predicted"/>
<sequence length="818" mass="88066">MAEAGGGKSTLLRRHLADAARHWLSHRRPGPVDTPVPVLVRATALTAAPVLSEALATAVAEELGPCGLREQPTADFFGHRPLPHVPWLVLVDGLDEVPQRSARTALLERLALEAEQQPCVYRFVVTTRPLPAAELSRLGPGTAHSHLQPFTRDDVRTYARGYFAGLPDTKIHSNEFMTGLKLSGLEALARTPLIASILCRLYLADPARPLPEGRTAAYRSFTELLYEQNAHKDIRRTHDAAIRALKDQYQLPRDNQAAELAAQGVREHLPELIDRLAHERINGNTAPATDILASHVPARRPDRVTKARWTSFLGDLLRPTGLVTQRGDDFVFLHQTLLEYHAARHATRDPQARAALLHEVFPHHHDPAAADAEPPRLEASHLGFLLDGLLAHDDRTATGATRALEHLGAHGGSTTCRFLTEQAHLRTNLPRAVLARLAGFATDTTLDMWDRVYAAWALSRLEGHQDESAGLLAAFARDTALHGSYRVKAAGLLARVDGHRGEAAVLLTAFPTDTALTADDRVYAAWALGQLDEHTAAAVAHLVSFATDSALGRDDRVQALNDLLGVEGHTDSVAGAFLACATDTTLPMWVRAKAAAHLTELEGHAQDAVAVLAACTRDTALDTADRTEAAGQLAGLDGHAEHPEVLAALAVLTGFAADTTLSVWERSRAAGHLARVDAHAEDAVGLLVSLATDTGLEAWDRLAAASTLLRRVGDRHATELFTALATDPALDALDRMDAIKHVAKLNRFKDLASGLYATLAADPTVGGSTRVLAAVSMADLGGNRAEVIRLLTALATETVGSAALRRYVARELARLREE</sequence>
<dbReference type="InterPro" id="IPR004155">
    <property type="entry name" value="PBS_lyase_HEAT"/>
</dbReference>
<dbReference type="EMBL" id="JBEYXV010000006">
    <property type="protein sequence ID" value="MEU6821562.1"/>
    <property type="molecule type" value="Genomic_DNA"/>
</dbReference>
<dbReference type="SMART" id="SM00567">
    <property type="entry name" value="EZ_HEAT"/>
    <property type="match status" value="5"/>
</dbReference>
<dbReference type="PANTHER" id="PTHR46844">
    <property type="entry name" value="SLR5058 PROTEIN"/>
    <property type="match status" value="1"/>
</dbReference>
<evidence type="ECO:0000259" key="1">
    <source>
        <dbReference type="Pfam" id="PF05729"/>
    </source>
</evidence>
<dbReference type="InterPro" id="IPR027417">
    <property type="entry name" value="P-loop_NTPase"/>
</dbReference>
<evidence type="ECO:0000313" key="3">
    <source>
        <dbReference type="Proteomes" id="UP001551176"/>
    </source>
</evidence>
<reference evidence="2 3" key="1">
    <citation type="submission" date="2024-06" db="EMBL/GenBank/DDBJ databases">
        <title>The Natural Products Discovery Center: Release of the First 8490 Sequenced Strains for Exploring Actinobacteria Biosynthetic Diversity.</title>
        <authorList>
            <person name="Kalkreuter E."/>
            <person name="Kautsar S.A."/>
            <person name="Yang D."/>
            <person name="Bader C.D."/>
            <person name="Teijaro C.N."/>
            <person name="Fluegel L."/>
            <person name="Davis C.M."/>
            <person name="Simpson J.R."/>
            <person name="Lauterbach L."/>
            <person name="Steele A.D."/>
            <person name="Gui C."/>
            <person name="Meng S."/>
            <person name="Li G."/>
            <person name="Viehrig K."/>
            <person name="Ye F."/>
            <person name="Su P."/>
            <person name="Kiefer A.F."/>
            <person name="Nichols A."/>
            <person name="Cepeda A.J."/>
            <person name="Yan W."/>
            <person name="Fan B."/>
            <person name="Jiang Y."/>
            <person name="Adhikari A."/>
            <person name="Zheng C.-J."/>
            <person name="Schuster L."/>
            <person name="Cowan T.M."/>
            <person name="Smanski M.J."/>
            <person name="Chevrette M.G."/>
            <person name="De Carvalho L.P.S."/>
            <person name="Shen B."/>
        </authorList>
    </citation>
    <scope>NUCLEOTIDE SEQUENCE [LARGE SCALE GENOMIC DNA]</scope>
    <source>
        <strain evidence="2 3">NPDC046838</strain>
    </source>
</reference>
<dbReference type="PANTHER" id="PTHR46844:SF1">
    <property type="entry name" value="SLR5058 PROTEIN"/>
    <property type="match status" value="1"/>
</dbReference>
<gene>
    <name evidence="2" type="ORF">ABZ921_13095</name>
</gene>
<dbReference type="Pfam" id="PF05729">
    <property type="entry name" value="NACHT"/>
    <property type="match status" value="1"/>
</dbReference>
<dbReference type="Gene3D" id="3.40.50.300">
    <property type="entry name" value="P-loop containing nucleotide triphosphate hydrolases"/>
    <property type="match status" value="1"/>
</dbReference>
<accession>A0ABV3BKP4</accession>